<sequence length="154" mass="16916">MRHLLLKAAVALALALSVSAAGAATSQQPDQIRARQAQINAGIQAGDSPYAELSAKSREELAERQARMLALLEGKRRIDELDSDAQARVGADVEWIENALTRASDERLVCERRRVLGSNRKERVCKTVAQLREEREAARNAMDARSICMDCASD</sequence>
<keyword evidence="1" id="KW-0732">Signal</keyword>
<dbReference type="RefSeq" id="WP_237055766.1">
    <property type="nucleotide sequence ID" value="NZ_JAKJPO010000009.1"/>
</dbReference>
<reference evidence="2" key="1">
    <citation type="submission" date="2022-01" db="EMBL/GenBank/DDBJ databases">
        <title>Lysobacter chinensis sp. nov., a bacterium isolated from cow dung compost.</title>
        <authorList>
            <person name="Liu Y."/>
        </authorList>
    </citation>
    <scope>NUCLEOTIDE SEQUENCE</scope>
    <source>
        <strain evidence="2">TLK-CK17</strain>
    </source>
</reference>
<feature type="chain" id="PRO_5047528556" description="Lysozyme inhibitor LprI N-terminal domain-containing protein" evidence="1">
    <location>
        <begin position="24"/>
        <end position="154"/>
    </location>
</feature>
<evidence type="ECO:0000313" key="2">
    <source>
        <dbReference type="EMBL" id="MCF7222820.1"/>
    </source>
</evidence>
<evidence type="ECO:0000313" key="3">
    <source>
        <dbReference type="Proteomes" id="UP001430796"/>
    </source>
</evidence>
<dbReference type="EMBL" id="JAKJPO010000009">
    <property type="protein sequence ID" value="MCF7222820.1"/>
    <property type="molecule type" value="Genomic_DNA"/>
</dbReference>
<proteinExistence type="predicted"/>
<keyword evidence="3" id="KW-1185">Reference proteome</keyword>
<name>A0ABS9HVA8_9GAMM</name>
<evidence type="ECO:0000256" key="1">
    <source>
        <dbReference type="SAM" id="SignalP"/>
    </source>
</evidence>
<dbReference type="Proteomes" id="UP001430796">
    <property type="component" value="Unassembled WGS sequence"/>
</dbReference>
<protein>
    <recommendedName>
        <fullName evidence="4">Lysozyme inhibitor LprI N-terminal domain-containing protein</fullName>
    </recommendedName>
</protein>
<comment type="caution">
    <text evidence="2">The sequence shown here is derived from an EMBL/GenBank/DDBJ whole genome shotgun (WGS) entry which is preliminary data.</text>
</comment>
<organism evidence="2 3">
    <name type="scientific">Marilutibacter chinensis</name>
    <dbReference type="NCBI Taxonomy" id="2912247"/>
    <lineage>
        <taxon>Bacteria</taxon>
        <taxon>Pseudomonadati</taxon>
        <taxon>Pseudomonadota</taxon>
        <taxon>Gammaproteobacteria</taxon>
        <taxon>Lysobacterales</taxon>
        <taxon>Lysobacteraceae</taxon>
        <taxon>Marilutibacter</taxon>
    </lineage>
</organism>
<feature type="signal peptide" evidence="1">
    <location>
        <begin position="1"/>
        <end position="23"/>
    </location>
</feature>
<gene>
    <name evidence="2" type="ORF">L3V18_13670</name>
</gene>
<evidence type="ECO:0008006" key="4">
    <source>
        <dbReference type="Google" id="ProtNLM"/>
    </source>
</evidence>
<accession>A0ABS9HVA8</accession>
<reference evidence="2" key="2">
    <citation type="submission" date="2022-01" db="EMBL/GenBank/DDBJ databases">
        <authorList>
            <person name="Zhou L.Y."/>
        </authorList>
    </citation>
    <scope>NUCLEOTIDE SEQUENCE</scope>
    <source>
        <strain evidence="2">TLK-CK17</strain>
    </source>
</reference>